<comment type="caution">
    <text evidence="2">The sequence shown here is derived from an EMBL/GenBank/DDBJ whole genome shotgun (WGS) entry which is preliminary data.</text>
</comment>
<dbReference type="OrthoDB" id="2284196at2759"/>
<keyword evidence="1" id="KW-0472">Membrane</keyword>
<sequence>MFIQAMIRFAWKLDSEASEPWKSLTRAEASLNVFLLGCLILEPILIIVLESFTAHYDMLRLSYCTLDLVVLGFAQTDFMYHGLLIVASIYQLFLYLNVLRQRNICHLLALILFGFFFVIMSIVHILQHFLFEKAGCFESYDRPDPNSANIVSHLQNLAIIQASSPIKHSSAAYIARMKPFQYAILALTPLVFCFMFVVTTQLYKRFHWKNYHGHHFDSEQFQPLLIAWGLLCGLLKVDFFFLFAYAVQLVPSGILGYDGIWKFECVVVLSGSILVFLVLVFYGIRKENTYIIIAFLGLNVAVMGYFGYRTYIFAMPRSLLTIDHYEMTRYSLLFTTLVLLILGVLTISTLIICIRHRLRYKLSLIRDLSCSCPTCYLGSPEVNNVDKQKSGTE</sequence>
<evidence type="ECO:0000256" key="1">
    <source>
        <dbReference type="SAM" id="Phobius"/>
    </source>
</evidence>
<feature type="transmembrane region" description="Helical" evidence="1">
    <location>
        <begin position="78"/>
        <end position="96"/>
    </location>
</feature>
<feature type="transmembrane region" description="Helical" evidence="1">
    <location>
        <begin position="31"/>
        <end position="49"/>
    </location>
</feature>
<gene>
    <name evidence="2" type="ORF">CU097_007597</name>
</gene>
<feature type="transmembrane region" description="Helical" evidence="1">
    <location>
        <begin position="259"/>
        <end position="282"/>
    </location>
</feature>
<dbReference type="GO" id="GO:0005794">
    <property type="term" value="C:Golgi apparatus"/>
    <property type="evidence" value="ECO:0007669"/>
    <property type="project" value="TreeGrafter"/>
</dbReference>
<feature type="transmembrane region" description="Helical" evidence="1">
    <location>
        <begin position="180"/>
        <end position="203"/>
    </location>
</feature>
<feature type="transmembrane region" description="Helical" evidence="1">
    <location>
        <begin position="224"/>
        <end position="247"/>
    </location>
</feature>
<dbReference type="PANTHER" id="PTHR34391:SF1">
    <property type="entry name" value="UPF0658 GOLGI APPARATUS MEMBRANE PROTEIN C1952.10C-RELATED"/>
    <property type="match status" value="1"/>
</dbReference>
<feature type="transmembrane region" description="Helical" evidence="1">
    <location>
        <begin position="328"/>
        <end position="354"/>
    </location>
</feature>
<evidence type="ECO:0000313" key="2">
    <source>
        <dbReference type="EMBL" id="RCH93644.1"/>
    </source>
</evidence>
<keyword evidence="1" id="KW-1133">Transmembrane helix</keyword>
<keyword evidence="3" id="KW-1185">Reference proteome</keyword>
<dbReference type="Proteomes" id="UP000252139">
    <property type="component" value="Unassembled WGS sequence"/>
</dbReference>
<keyword evidence="1" id="KW-0812">Transmembrane</keyword>
<organism evidence="2 3">
    <name type="scientific">Rhizopus azygosporus</name>
    <name type="common">Rhizopus microsporus var. azygosporus</name>
    <dbReference type="NCBI Taxonomy" id="86630"/>
    <lineage>
        <taxon>Eukaryota</taxon>
        <taxon>Fungi</taxon>
        <taxon>Fungi incertae sedis</taxon>
        <taxon>Mucoromycota</taxon>
        <taxon>Mucoromycotina</taxon>
        <taxon>Mucoromycetes</taxon>
        <taxon>Mucorales</taxon>
        <taxon>Mucorineae</taxon>
        <taxon>Rhizopodaceae</taxon>
        <taxon>Rhizopus</taxon>
    </lineage>
</organism>
<dbReference type="PANTHER" id="PTHR34391">
    <property type="entry name" value="UPF0658 GOLGI APPARATUS MEMBRANE PROTEIN C1952.10C-RELATED"/>
    <property type="match status" value="1"/>
</dbReference>
<feature type="transmembrane region" description="Helical" evidence="1">
    <location>
        <begin position="289"/>
        <end position="308"/>
    </location>
</feature>
<feature type="transmembrane region" description="Helical" evidence="1">
    <location>
        <begin position="108"/>
        <end position="130"/>
    </location>
</feature>
<name>A0A367JUJ1_RHIAZ</name>
<accession>A0A367JUJ1</accession>
<dbReference type="AlphaFoldDB" id="A0A367JUJ1"/>
<dbReference type="InterPro" id="IPR040410">
    <property type="entry name" value="UPF0658_Golgi"/>
</dbReference>
<reference evidence="2 3" key="1">
    <citation type="journal article" date="2018" name="G3 (Bethesda)">
        <title>Phylogenetic and Phylogenomic Definition of Rhizopus Species.</title>
        <authorList>
            <person name="Gryganskyi A.P."/>
            <person name="Golan J."/>
            <person name="Dolatabadi S."/>
            <person name="Mondo S."/>
            <person name="Robb S."/>
            <person name="Idnurm A."/>
            <person name="Muszewska A."/>
            <person name="Steczkiewicz K."/>
            <person name="Masonjones S."/>
            <person name="Liao H.L."/>
            <person name="Gajdeczka M.T."/>
            <person name="Anike F."/>
            <person name="Vuek A."/>
            <person name="Anishchenko I.M."/>
            <person name="Voigt K."/>
            <person name="de Hoog G.S."/>
            <person name="Smith M.E."/>
            <person name="Heitman J."/>
            <person name="Vilgalys R."/>
            <person name="Stajich J.E."/>
        </authorList>
    </citation>
    <scope>NUCLEOTIDE SEQUENCE [LARGE SCALE GENOMIC DNA]</scope>
    <source>
        <strain evidence="2 3">CBS 357.93</strain>
    </source>
</reference>
<evidence type="ECO:0000313" key="3">
    <source>
        <dbReference type="Proteomes" id="UP000252139"/>
    </source>
</evidence>
<proteinExistence type="predicted"/>
<dbReference type="EMBL" id="PJQL01000672">
    <property type="protein sequence ID" value="RCH93644.1"/>
    <property type="molecule type" value="Genomic_DNA"/>
</dbReference>
<protein>
    <submittedName>
        <fullName evidence="2">Uncharacterized protein</fullName>
    </submittedName>
</protein>